<dbReference type="InterPro" id="IPR054496">
    <property type="entry name" value="E217_GP41"/>
</dbReference>
<dbReference type="KEGG" id="abs:AZOBR_p340108"/>
<keyword evidence="1" id="KW-0614">Plasmid</keyword>
<gene>
    <name evidence="1" type="ORF">AZOBR_p340108</name>
</gene>
<keyword evidence="2" id="KW-1185">Reference proteome</keyword>
<evidence type="ECO:0000313" key="2">
    <source>
        <dbReference type="Proteomes" id="UP000007319"/>
    </source>
</evidence>
<organism evidence="1 2">
    <name type="scientific">Azospirillum baldaniorum</name>
    <dbReference type="NCBI Taxonomy" id="1064539"/>
    <lineage>
        <taxon>Bacteria</taxon>
        <taxon>Pseudomonadati</taxon>
        <taxon>Pseudomonadota</taxon>
        <taxon>Alphaproteobacteria</taxon>
        <taxon>Rhodospirillales</taxon>
        <taxon>Azospirillaceae</taxon>
        <taxon>Azospirillum</taxon>
    </lineage>
</organism>
<dbReference type="AlphaFoldDB" id="A0A9P1NRC7"/>
<dbReference type="EMBL" id="HE577330">
    <property type="protein sequence ID" value="CCD02870.1"/>
    <property type="molecule type" value="Genomic_DNA"/>
</dbReference>
<dbReference type="RefSeq" id="WP_014199382.1">
    <property type="nucleotide sequence ID" value="NC_016595.1"/>
</dbReference>
<dbReference type="Pfam" id="PF22759">
    <property type="entry name" value="E217_GP41"/>
    <property type="match status" value="1"/>
</dbReference>
<dbReference type="NCBIfam" id="NF047561">
    <property type="entry name" value="orf58_phage_fam"/>
    <property type="match status" value="1"/>
</dbReference>
<name>A0A9P1NRC7_9PROT</name>
<geneLocation type="plasmid" evidence="1 2">
    <name>AZOBR_p3</name>
</geneLocation>
<evidence type="ECO:0000313" key="1">
    <source>
        <dbReference type="EMBL" id="CCD02870.1"/>
    </source>
</evidence>
<accession>A0A9P1NRC7</accession>
<protein>
    <recommendedName>
        <fullName evidence="3">Bacteriophage protein</fullName>
    </recommendedName>
</protein>
<evidence type="ECO:0008006" key="3">
    <source>
        <dbReference type="Google" id="ProtNLM"/>
    </source>
</evidence>
<proteinExistence type="predicted"/>
<sequence>MANETLFGRKIGLVVYNPQSLGGGGLDLSEMRILFRVNQSDIGTPGTSFIRIYNLKEETARKVRGEYQRVTLQAGYADGPYGVIFEGEIKQVMTGHESPTDSYLDVFAADGDTAYVNSVINTSLAAGSTPADQFDALSKAMDLQAGYVTDLPPTALSRGKVMFGMSRDYMRRLSETVGQSWSIQNGQLVMVPMTGYRAGEAVVLTAATGLIGYPQQTPGGIEVTALLNPKIQIGGLVRIDNKSINQGLSTAPAISPGRLESIPGFNAKIADDGFYKVLVHEFVGDSRGVPWYSTMTCLAVDPSAPDGQRVNPYWAGGPVG</sequence>
<dbReference type="Proteomes" id="UP000007319">
    <property type="component" value="Plasmid AZOBR_p3"/>
</dbReference>
<reference evidence="1 2" key="1">
    <citation type="journal article" date="2011" name="PLoS Genet.">
        <title>Azospirillum genomes reveal transition of bacteria from aquatic to terrestrial environments.</title>
        <authorList>
            <person name="Wisniewski-Dye F."/>
            <person name="Borziak K."/>
            <person name="Khalsa-Moyers G."/>
            <person name="Alexandre G."/>
            <person name="Sukharnikov L.O."/>
            <person name="Wuichet K."/>
            <person name="Hurst G.B."/>
            <person name="McDonald W.H."/>
            <person name="Robertson J.S."/>
            <person name="Barbe V."/>
            <person name="Calteau A."/>
            <person name="Rouy Z."/>
            <person name="Mangenot S."/>
            <person name="Prigent-Combaret C."/>
            <person name="Normand P."/>
            <person name="Boyer M."/>
            <person name="Siguier P."/>
            <person name="Dessaux Y."/>
            <person name="Elmerich C."/>
            <person name="Condemine G."/>
            <person name="Krishnen G."/>
            <person name="Kennedy I."/>
            <person name="Paterson A.H."/>
            <person name="Gonzalez V."/>
            <person name="Mavingui P."/>
            <person name="Zhulin I.B."/>
        </authorList>
    </citation>
    <scope>NUCLEOTIDE SEQUENCE [LARGE SCALE GENOMIC DNA]</scope>
    <source>
        <strain evidence="1 2">Sp245</strain>
    </source>
</reference>